<evidence type="ECO:0000313" key="2">
    <source>
        <dbReference type="Proteomes" id="UP000031443"/>
    </source>
</evidence>
<name>M7BSQ1_CHEMY</name>
<dbReference type="Proteomes" id="UP000031443">
    <property type="component" value="Unassembled WGS sequence"/>
</dbReference>
<sequence>MLQCRAKIKELRQADHKAREANRRSGAASKTCRFYKELDAILGGDPTSIAKSLVDTSEGHRGDRKRT</sequence>
<dbReference type="EMBL" id="KB546462">
    <property type="protein sequence ID" value="EMP31167.1"/>
    <property type="molecule type" value="Genomic_DNA"/>
</dbReference>
<dbReference type="AlphaFoldDB" id="M7BSQ1"/>
<accession>M7BSQ1</accession>
<reference evidence="2" key="1">
    <citation type="journal article" date="2013" name="Nat. Genet.">
        <title>The draft genomes of soft-shell turtle and green sea turtle yield insights into the development and evolution of the turtle-specific body plan.</title>
        <authorList>
            <person name="Wang Z."/>
            <person name="Pascual-Anaya J."/>
            <person name="Zadissa A."/>
            <person name="Li W."/>
            <person name="Niimura Y."/>
            <person name="Huang Z."/>
            <person name="Li C."/>
            <person name="White S."/>
            <person name="Xiong Z."/>
            <person name="Fang D."/>
            <person name="Wang B."/>
            <person name="Ming Y."/>
            <person name="Chen Y."/>
            <person name="Zheng Y."/>
            <person name="Kuraku S."/>
            <person name="Pignatelli M."/>
            <person name="Herrero J."/>
            <person name="Beal K."/>
            <person name="Nozawa M."/>
            <person name="Li Q."/>
            <person name="Wang J."/>
            <person name="Zhang H."/>
            <person name="Yu L."/>
            <person name="Shigenobu S."/>
            <person name="Wang J."/>
            <person name="Liu J."/>
            <person name="Flicek P."/>
            <person name="Searle S."/>
            <person name="Wang J."/>
            <person name="Kuratani S."/>
            <person name="Yin Y."/>
            <person name="Aken B."/>
            <person name="Zhang G."/>
            <person name="Irie N."/>
        </authorList>
    </citation>
    <scope>NUCLEOTIDE SEQUENCE [LARGE SCALE GENOMIC DNA]</scope>
</reference>
<proteinExistence type="predicted"/>
<organism evidence="1 2">
    <name type="scientific">Chelonia mydas</name>
    <name type="common">Green sea-turtle</name>
    <name type="synonym">Chelonia agassizi</name>
    <dbReference type="NCBI Taxonomy" id="8469"/>
    <lineage>
        <taxon>Eukaryota</taxon>
        <taxon>Metazoa</taxon>
        <taxon>Chordata</taxon>
        <taxon>Craniata</taxon>
        <taxon>Vertebrata</taxon>
        <taxon>Euteleostomi</taxon>
        <taxon>Archelosauria</taxon>
        <taxon>Testudinata</taxon>
        <taxon>Testudines</taxon>
        <taxon>Cryptodira</taxon>
        <taxon>Durocryptodira</taxon>
        <taxon>Americhelydia</taxon>
        <taxon>Chelonioidea</taxon>
        <taxon>Cheloniidae</taxon>
        <taxon>Chelonia</taxon>
    </lineage>
</organism>
<evidence type="ECO:0000313" key="1">
    <source>
        <dbReference type="EMBL" id="EMP31167.1"/>
    </source>
</evidence>
<keyword evidence="2" id="KW-1185">Reference proteome</keyword>
<protein>
    <submittedName>
        <fullName evidence="1">Uncharacterized protein</fullName>
    </submittedName>
</protein>
<gene>
    <name evidence="1" type="ORF">UY3_11677</name>
</gene>